<accession>M7N242</accession>
<dbReference type="eggNOG" id="COG4103">
    <property type="taxonomic scope" value="Bacteria"/>
</dbReference>
<dbReference type="Gene3D" id="1.10.3680.10">
    <property type="entry name" value="TerB-like"/>
    <property type="match status" value="1"/>
</dbReference>
<dbReference type="OrthoDB" id="980637at2"/>
<dbReference type="STRING" id="1279009.ADICEAN_03493"/>
<sequence>MKRKQMLNTLVQLATIDNELAGRESSWLTQLGGKLGLTAEEIATAFRSPMAPPNFTYLAEEERFEYLYNLIQLMKVDGKVFSSEITFCERVASRLGYKSGVVRALSSHIYSDPSITADRLMLQQKANRYLQAS</sequence>
<dbReference type="AlphaFoldDB" id="M7N242"/>
<name>M7N242_9BACT</name>
<evidence type="ECO:0008006" key="3">
    <source>
        <dbReference type="Google" id="ProtNLM"/>
    </source>
</evidence>
<dbReference type="EMBL" id="AODQ01000120">
    <property type="protein sequence ID" value="EMR01382.1"/>
    <property type="molecule type" value="Genomic_DNA"/>
</dbReference>
<reference evidence="1 2" key="1">
    <citation type="journal article" date="2013" name="Genome Announc.">
        <title>Draft Genome Sequence of Cesiribacter andamanensis Strain AMV16T, Isolated from a Soil Sample from a Mud Volcano in the Andaman Islands, India.</title>
        <authorList>
            <person name="Shivaji S."/>
            <person name="Ara S."/>
            <person name="Begum Z."/>
            <person name="Srinivas T.N."/>
            <person name="Singh A."/>
            <person name="Kumar Pinnaka A."/>
        </authorList>
    </citation>
    <scope>NUCLEOTIDE SEQUENCE [LARGE SCALE GENOMIC DNA]</scope>
    <source>
        <strain evidence="1 2">AMV16</strain>
    </source>
</reference>
<evidence type="ECO:0000313" key="2">
    <source>
        <dbReference type="Proteomes" id="UP000011910"/>
    </source>
</evidence>
<dbReference type="CDD" id="cd07177">
    <property type="entry name" value="terB_like"/>
    <property type="match status" value="1"/>
</dbReference>
<dbReference type="InterPro" id="IPR029024">
    <property type="entry name" value="TerB-like"/>
</dbReference>
<organism evidence="1 2">
    <name type="scientific">Cesiribacter andamanensis AMV16</name>
    <dbReference type="NCBI Taxonomy" id="1279009"/>
    <lineage>
        <taxon>Bacteria</taxon>
        <taxon>Pseudomonadati</taxon>
        <taxon>Bacteroidota</taxon>
        <taxon>Cytophagia</taxon>
        <taxon>Cytophagales</taxon>
        <taxon>Cesiribacteraceae</taxon>
        <taxon>Cesiribacter</taxon>
    </lineage>
</organism>
<gene>
    <name evidence="1" type="ORF">ADICEAN_03493</name>
</gene>
<proteinExistence type="predicted"/>
<comment type="caution">
    <text evidence="1">The sequence shown here is derived from an EMBL/GenBank/DDBJ whole genome shotgun (WGS) entry which is preliminary data.</text>
</comment>
<protein>
    <recommendedName>
        <fullName evidence="3">Tellurite resistance protein TerB</fullName>
    </recommendedName>
</protein>
<dbReference type="SUPFAM" id="SSF158682">
    <property type="entry name" value="TerB-like"/>
    <property type="match status" value="1"/>
</dbReference>
<dbReference type="RefSeq" id="WP_009196875.1">
    <property type="nucleotide sequence ID" value="NZ_AODQ01000120.1"/>
</dbReference>
<keyword evidence="2" id="KW-1185">Reference proteome</keyword>
<evidence type="ECO:0000313" key="1">
    <source>
        <dbReference type="EMBL" id="EMR01382.1"/>
    </source>
</evidence>
<dbReference type="Proteomes" id="UP000011910">
    <property type="component" value="Unassembled WGS sequence"/>
</dbReference>